<evidence type="ECO:0000256" key="2">
    <source>
        <dbReference type="ARBA" id="ARBA00022553"/>
    </source>
</evidence>
<dbReference type="GO" id="GO:0003677">
    <property type="term" value="F:DNA binding"/>
    <property type="evidence" value="ECO:0007669"/>
    <property type="project" value="InterPro"/>
</dbReference>
<dbReference type="InterPro" id="IPR001789">
    <property type="entry name" value="Sig_transdc_resp-reg_receiver"/>
</dbReference>
<dbReference type="RefSeq" id="WP_151147616.1">
    <property type="nucleotide sequence ID" value="NZ_WAGX01000007.1"/>
</dbReference>
<gene>
    <name evidence="6" type="ORF">F7O84_16120</name>
</gene>
<dbReference type="Proteomes" id="UP000461768">
    <property type="component" value="Unassembled WGS sequence"/>
</dbReference>
<dbReference type="InterPro" id="IPR011006">
    <property type="entry name" value="CheY-like_superfamily"/>
</dbReference>
<proteinExistence type="predicted"/>
<dbReference type="SMART" id="SM00448">
    <property type="entry name" value="REC"/>
    <property type="match status" value="1"/>
</dbReference>
<dbReference type="Pfam" id="PF00072">
    <property type="entry name" value="Response_reg"/>
    <property type="match status" value="1"/>
</dbReference>
<name>A0A7V7QIA0_9FIRM</name>
<evidence type="ECO:0000313" key="6">
    <source>
        <dbReference type="EMBL" id="KAB1435900.1"/>
    </source>
</evidence>
<sequence>MKKMMIAICDDDKYVHYLLQEAICYFMNKHEIEYEVVIYSLGKELISEVERFDLIFLDIVLPDFDGYEIEKWIREKNKACKIIIMSASGRRKEAFHINVFRFIEKPIKIGMLEEALQALKLTALGKELIKLYENRRIMEVRQNEIYYIEAYDSSTEFVVSGRKLRRDISLKSLTNILDKRIFIQINRKQMVNGLFITEYKDGILYIDNCEFRVSRRRKREVEQFLKEFKKHDR</sequence>
<dbReference type="Gene3D" id="2.40.50.1020">
    <property type="entry name" value="LytTr DNA-binding domain"/>
    <property type="match status" value="1"/>
</dbReference>
<evidence type="ECO:0000256" key="4">
    <source>
        <dbReference type="PROSITE-ProRule" id="PRU00169"/>
    </source>
</evidence>
<protein>
    <recommendedName>
        <fullName evidence="1">Stage 0 sporulation protein A homolog</fullName>
    </recommendedName>
</protein>
<dbReference type="Gene3D" id="3.40.50.2300">
    <property type="match status" value="1"/>
</dbReference>
<dbReference type="Pfam" id="PF04397">
    <property type="entry name" value="LytTR"/>
    <property type="match status" value="1"/>
</dbReference>
<feature type="modified residue" description="4-aspartylphosphate" evidence="4">
    <location>
        <position position="58"/>
    </location>
</feature>
<dbReference type="AlphaFoldDB" id="A0A7V7QIA0"/>
<dbReference type="SUPFAM" id="SSF52172">
    <property type="entry name" value="CheY-like"/>
    <property type="match status" value="1"/>
</dbReference>
<dbReference type="InterPro" id="IPR050595">
    <property type="entry name" value="Bact_response_regulator"/>
</dbReference>
<organism evidence="6 7">
    <name type="scientific">Candidatus Galacturonatibacter soehngenii</name>
    <dbReference type="NCBI Taxonomy" id="2307010"/>
    <lineage>
        <taxon>Bacteria</taxon>
        <taxon>Bacillati</taxon>
        <taxon>Bacillota</taxon>
        <taxon>Clostridia</taxon>
        <taxon>Lachnospirales</taxon>
        <taxon>Lachnospiraceae</taxon>
        <taxon>Candidatus Galacturonatibacter</taxon>
    </lineage>
</organism>
<dbReference type="InterPro" id="IPR007492">
    <property type="entry name" value="LytTR_DNA-bd_dom"/>
</dbReference>
<reference evidence="6 7" key="1">
    <citation type="submission" date="2019-09" db="EMBL/GenBank/DDBJ databases">
        <authorList>
            <person name="Valk L.C."/>
        </authorList>
    </citation>
    <scope>NUCLEOTIDE SEQUENCE [LARGE SCALE GENOMIC DNA]</scope>
    <source>
        <strain evidence="6">GalUA</strain>
    </source>
</reference>
<comment type="caution">
    <text evidence="6">The sequence shown here is derived from an EMBL/GenBank/DDBJ whole genome shotgun (WGS) entry which is preliminary data.</text>
</comment>
<keyword evidence="2 4" id="KW-0597">Phosphoprotein</keyword>
<evidence type="ECO:0000256" key="1">
    <source>
        <dbReference type="ARBA" id="ARBA00018672"/>
    </source>
</evidence>
<dbReference type="PANTHER" id="PTHR44591">
    <property type="entry name" value="STRESS RESPONSE REGULATOR PROTEIN 1"/>
    <property type="match status" value="1"/>
</dbReference>
<comment type="function">
    <text evidence="3">May play the central regulatory role in sporulation. It may be an element of the effector pathway responsible for the activation of sporulation genes in response to nutritional stress. Spo0A may act in concert with spo0H (a sigma factor) to control the expression of some genes that are critical to the sporulation process.</text>
</comment>
<dbReference type="GO" id="GO:0000160">
    <property type="term" value="P:phosphorelay signal transduction system"/>
    <property type="evidence" value="ECO:0007669"/>
    <property type="project" value="InterPro"/>
</dbReference>
<evidence type="ECO:0000256" key="3">
    <source>
        <dbReference type="ARBA" id="ARBA00024867"/>
    </source>
</evidence>
<dbReference type="PANTHER" id="PTHR44591:SF3">
    <property type="entry name" value="RESPONSE REGULATORY DOMAIN-CONTAINING PROTEIN"/>
    <property type="match status" value="1"/>
</dbReference>
<evidence type="ECO:0000259" key="5">
    <source>
        <dbReference type="PROSITE" id="PS50110"/>
    </source>
</evidence>
<keyword evidence="7" id="KW-1185">Reference proteome</keyword>
<dbReference type="EMBL" id="WAGX01000007">
    <property type="protein sequence ID" value="KAB1435900.1"/>
    <property type="molecule type" value="Genomic_DNA"/>
</dbReference>
<dbReference type="SMART" id="SM00850">
    <property type="entry name" value="LytTR"/>
    <property type="match status" value="1"/>
</dbReference>
<accession>A0A7V7QIA0</accession>
<dbReference type="PROSITE" id="PS50110">
    <property type="entry name" value="RESPONSE_REGULATORY"/>
    <property type="match status" value="1"/>
</dbReference>
<feature type="domain" description="Response regulatory" evidence="5">
    <location>
        <begin position="5"/>
        <end position="120"/>
    </location>
</feature>
<evidence type="ECO:0000313" key="7">
    <source>
        <dbReference type="Proteomes" id="UP000461768"/>
    </source>
</evidence>
<reference evidence="6 7" key="2">
    <citation type="submission" date="2020-02" db="EMBL/GenBank/DDBJ databases">
        <title>Candidatus Galacturonibacter soehngenii shows hetero-acetogenic catabolism of galacturonic acid but lacks a canonical carbon monoxide dehydrogenase/acetyl-CoA synthase complex.</title>
        <authorList>
            <person name="Diender M."/>
            <person name="Stouten G.R."/>
            <person name="Petersen J.F."/>
            <person name="Nielsen P.H."/>
            <person name="Dueholm M.S."/>
            <person name="Pronk J.T."/>
            <person name="Van Loosdrecht M.C.M."/>
        </authorList>
    </citation>
    <scope>NUCLEOTIDE SEQUENCE [LARGE SCALE GENOMIC DNA]</scope>
    <source>
        <strain evidence="6">GalUA</strain>
    </source>
</reference>
<dbReference type="CDD" id="cd00156">
    <property type="entry name" value="REC"/>
    <property type="match status" value="1"/>
</dbReference>
<dbReference type="OrthoDB" id="9802383at2"/>